<reference evidence="3" key="1">
    <citation type="submission" date="2023-03" db="EMBL/GenBank/DDBJ databases">
        <title>Massive genome expansion in bonnet fungi (Mycena s.s.) driven by repeated elements and novel gene families across ecological guilds.</title>
        <authorList>
            <consortium name="Lawrence Berkeley National Laboratory"/>
            <person name="Harder C.B."/>
            <person name="Miyauchi S."/>
            <person name="Viragh M."/>
            <person name="Kuo A."/>
            <person name="Thoen E."/>
            <person name="Andreopoulos B."/>
            <person name="Lu D."/>
            <person name="Skrede I."/>
            <person name="Drula E."/>
            <person name="Henrissat B."/>
            <person name="Morin E."/>
            <person name="Kohler A."/>
            <person name="Barry K."/>
            <person name="LaButti K."/>
            <person name="Morin E."/>
            <person name="Salamov A."/>
            <person name="Lipzen A."/>
            <person name="Mereny Z."/>
            <person name="Hegedus B."/>
            <person name="Baldrian P."/>
            <person name="Stursova M."/>
            <person name="Weitz H."/>
            <person name="Taylor A."/>
            <person name="Grigoriev I.V."/>
            <person name="Nagy L.G."/>
            <person name="Martin F."/>
            <person name="Kauserud H."/>
        </authorList>
    </citation>
    <scope>NUCLEOTIDE SEQUENCE</scope>
    <source>
        <strain evidence="3">9284</strain>
    </source>
</reference>
<keyword evidence="4" id="KW-1185">Reference proteome</keyword>
<keyword evidence="2" id="KW-1133">Transmembrane helix</keyword>
<accession>A0AAD7CCD5</accession>
<gene>
    <name evidence="3" type="ORF">FB45DRAFT_898233</name>
</gene>
<keyword evidence="2" id="KW-0812">Transmembrane</keyword>
<evidence type="ECO:0000313" key="3">
    <source>
        <dbReference type="EMBL" id="KAJ7644571.1"/>
    </source>
</evidence>
<feature type="region of interest" description="Disordered" evidence="1">
    <location>
        <begin position="97"/>
        <end position="121"/>
    </location>
</feature>
<proteinExistence type="predicted"/>
<evidence type="ECO:0000256" key="1">
    <source>
        <dbReference type="SAM" id="MobiDB-lite"/>
    </source>
</evidence>
<comment type="caution">
    <text evidence="3">The sequence shown here is derived from an EMBL/GenBank/DDBJ whole genome shotgun (WGS) entry which is preliminary data.</text>
</comment>
<evidence type="ECO:0000256" key="2">
    <source>
        <dbReference type="SAM" id="Phobius"/>
    </source>
</evidence>
<feature type="transmembrane region" description="Helical" evidence="2">
    <location>
        <begin position="22"/>
        <end position="42"/>
    </location>
</feature>
<protein>
    <submittedName>
        <fullName evidence="3">Uncharacterized protein</fullName>
    </submittedName>
</protein>
<keyword evidence="2" id="KW-0472">Membrane</keyword>
<sequence length="121" mass="13304">MAPTGNPTPGDAELIQSCASNITSSTIVFVFFLLTFYALALWDRYLHLKLRESQRLQVDTRVYGATQVTVRPPSLKLTPPSTPAVKIVDVLPFPKDPQNLSPPPISRVENLNPSPFSARGD</sequence>
<evidence type="ECO:0000313" key="4">
    <source>
        <dbReference type="Proteomes" id="UP001221142"/>
    </source>
</evidence>
<dbReference type="Proteomes" id="UP001221142">
    <property type="component" value="Unassembled WGS sequence"/>
</dbReference>
<dbReference type="EMBL" id="JARKIF010000003">
    <property type="protein sequence ID" value="KAJ7644571.1"/>
    <property type="molecule type" value="Genomic_DNA"/>
</dbReference>
<organism evidence="3 4">
    <name type="scientific">Roridomyces roridus</name>
    <dbReference type="NCBI Taxonomy" id="1738132"/>
    <lineage>
        <taxon>Eukaryota</taxon>
        <taxon>Fungi</taxon>
        <taxon>Dikarya</taxon>
        <taxon>Basidiomycota</taxon>
        <taxon>Agaricomycotina</taxon>
        <taxon>Agaricomycetes</taxon>
        <taxon>Agaricomycetidae</taxon>
        <taxon>Agaricales</taxon>
        <taxon>Marasmiineae</taxon>
        <taxon>Mycenaceae</taxon>
        <taxon>Roridomyces</taxon>
    </lineage>
</organism>
<dbReference type="AlphaFoldDB" id="A0AAD7CCD5"/>
<name>A0AAD7CCD5_9AGAR</name>